<keyword evidence="2" id="KW-1185">Reference proteome</keyword>
<dbReference type="AlphaFoldDB" id="A0A498KMP9"/>
<comment type="caution">
    <text evidence="1">The sequence shown here is derived from an EMBL/GenBank/DDBJ whole genome shotgun (WGS) entry which is preliminary data.</text>
</comment>
<organism evidence="1 2">
    <name type="scientific">Malus domestica</name>
    <name type="common">Apple</name>
    <name type="synonym">Pyrus malus</name>
    <dbReference type="NCBI Taxonomy" id="3750"/>
    <lineage>
        <taxon>Eukaryota</taxon>
        <taxon>Viridiplantae</taxon>
        <taxon>Streptophyta</taxon>
        <taxon>Embryophyta</taxon>
        <taxon>Tracheophyta</taxon>
        <taxon>Spermatophyta</taxon>
        <taxon>Magnoliopsida</taxon>
        <taxon>eudicotyledons</taxon>
        <taxon>Gunneridae</taxon>
        <taxon>Pentapetalae</taxon>
        <taxon>rosids</taxon>
        <taxon>fabids</taxon>
        <taxon>Rosales</taxon>
        <taxon>Rosaceae</taxon>
        <taxon>Amygdaloideae</taxon>
        <taxon>Maleae</taxon>
        <taxon>Malus</taxon>
    </lineage>
</organism>
<gene>
    <name evidence="1" type="ORF">DVH24_022941</name>
</gene>
<reference evidence="1 2" key="1">
    <citation type="submission" date="2018-10" db="EMBL/GenBank/DDBJ databases">
        <title>A high-quality apple genome assembly.</title>
        <authorList>
            <person name="Hu J."/>
        </authorList>
    </citation>
    <scope>NUCLEOTIDE SEQUENCE [LARGE SCALE GENOMIC DNA]</scope>
    <source>
        <strain evidence="2">cv. HFTH1</strain>
        <tissue evidence="1">Young leaf</tissue>
    </source>
</reference>
<protein>
    <submittedName>
        <fullName evidence="1">Uncharacterized protein</fullName>
    </submittedName>
</protein>
<evidence type="ECO:0000313" key="1">
    <source>
        <dbReference type="EMBL" id="RXI08797.1"/>
    </source>
</evidence>
<dbReference type="Proteomes" id="UP000290289">
    <property type="component" value="Chromosome 1"/>
</dbReference>
<name>A0A498KMP9_MALDO</name>
<sequence>MIHLVLFTLPADSRSNLRCSKTSGFVHQHLASSVGNDMKSYIGSLSIFHLHHPKLQGQVHVQLRLKDYPSSARQPALLRRQRDQDFCCQLQHHVRIHHFQTPTVSLYKIQKAKKGQREIDVETEEGKLGFESCTREKQVTSLVKSQVHPPIINISTPPPPNNGADGAVGTLVILSFSNTLMAPSSKLIVLQPRLVLATKQPSVVTIGTDNYLSSSIVEPLNTPQPSRIYHPPPYDLVFVSML</sequence>
<dbReference type="EMBL" id="RDQH01000327">
    <property type="protein sequence ID" value="RXI08797.1"/>
    <property type="molecule type" value="Genomic_DNA"/>
</dbReference>
<evidence type="ECO:0000313" key="2">
    <source>
        <dbReference type="Proteomes" id="UP000290289"/>
    </source>
</evidence>
<accession>A0A498KMP9</accession>
<proteinExistence type="predicted"/>